<dbReference type="InterPro" id="IPR009057">
    <property type="entry name" value="Homeodomain-like_sf"/>
</dbReference>
<proteinExistence type="predicted"/>
<organism evidence="1 2">
    <name type="scientific">Dichotomicrobium thermohalophilum</name>
    <dbReference type="NCBI Taxonomy" id="933063"/>
    <lineage>
        <taxon>Bacteria</taxon>
        <taxon>Pseudomonadati</taxon>
        <taxon>Pseudomonadota</taxon>
        <taxon>Alphaproteobacteria</taxon>
        <taxon>Hyphomicrobiales</taxon>
        <taxon>Hyphomicrobiaceae</taxon>
        <taxon>Dichotomicrobium</taxon>
    </lineage>
</organism>
<dbReference type="PANTHER" id="PTHR34849:SF3">
    <property type="entry name" value="SSR2962 PROTEIN"/>
    <property type="match status" value="1"/>
</dbReference>
<evidence type="ECO:0000313" key="2">
    <source>
        <dbReference type="Proteomes" id="UP000266273"/>
    </source>
</evidence>
<dbReference type="PANTHER" id="PTHR34849">
    <property type="entry name" value="SSL5025 PROTEIN"/>
    <property type="match status" value="1"/>
</dbReference>
<keyword evidence="2" id="KW-1185">Reference proteome</keyword>
<dbReference type="Gene3D" id="1.10.10.10">
    <property type="entry name" value="Winged helix-like DNA-binding domain superfamily/Winged helix DNA-binding domain"/>
    <property type="match status" value="1"/>
</dbReference>
<name>A0A397QA59_9HYPH</name>
<comment type="caution">
    <text evidence="1">The sequence shown here is derived from an EMBL/GenBank/DDBJ whole genome shotgun (WGS) entry which is preliminary data.</text>
</comment>
<accession>A0A397QA59</accession>
<dbReference type="RefSeq" id="WP_119060079.1">
    <property type="nucleotide sequence ID" value="NZ_QXDF01000001.1"/>
</dbReference>
<dbReference type="Pfam" id="PF04255">
    <property type="entry name" value="DUF433"/>
    <property type="match status" value="1"/>
</dbReference>
<dbReference type="InterPro" id="IPR036388">
    <property type="entry name" value="WH-like_DNA-bd_sf"/>
</dbReference>
<protein>
    <submittedName>
        <fullName evidence="1">Uncharacterized protein (DUF433 family)</fullName>
    </submittedName>
</protein>
<dbReference type="OrthoDB" id="200074at2"/>
<dbReference type="AlphaFoldDB" id="A0A397QA59"/>
<dbReference type="Proteomes" id="UP000266273">
    <property type="component" value="Unassembled WGS sequence"/>
</dbReference>
<dbReference type="EMBL" id="QXDF01000001">
    <property type="protein sequence ID" value="RIA55131.1"/>
    <property type="molecule type" value="Genomic_DNA"/>
</dbReference>
<gene>
    <name evidence="1" type="ORF">BXY53_0184</name>
</gene>
<dbReference type="SUPFAM" id="SSF46689">
    <property type="entry name" value="Homeodomain-like"/>
    <property type="match status" value="1"/>
</dbReference>
<sequence length="82" mass="9157">MSTTEAPSYADRITVDPALCNGKPTIRGMRITVQTVLEYLSAGESREEILRQFPMLEPEDISASLAFATSLMEHRYSFKDTA</sequence>
<reference evidence="1 2" key="1">
    <citation type="submission" date="2018-08" db="EMBL/GenBank/DDBJ databases">
        <title>Genomic Encyclopedia of Archaeal and Bacterial Type Strains, Phase II (KMG-II): from individual species to whole genera.</title>
        <authorList>
            <person name="Goeker M."/>
        </authorList>
    </citation>
    <scope>NUCLEOTIDE SEQUENCE [LARGE SCALE GENOMIC DNA]</scope>
    <source>
        <strain evidence="1 2">DSM 5002</strain>
    </source>
</reference>
<evidence type="ECO:0000313" key="1">
    <source>
        <dbReference type="EMBL" id="RIA55131.1"/>
    </source>
</evidence>
<dbReference type="InterPro" id="IPR007367">
    <property type="entry name" value="DUF433"/>
</dbReference>